<dbReference type="Proteomes" id="UP000005045">
    <property type="component" value="Unassembled WGS sequence"/>
</dbReference>
<evidence type="ECO:0000313" key="3">
    <source>
        <dbReference type="Proteomes" id="UP000005045"/>
    </source>
</evidence>
<comment type="caution">
    <text evidence="2">The sequence shown here is derived from an EMBL/GenBank/DDBJ whole genome shotgun (WGS) entry which is preliminary data.</text>
</comment>
<evidence type="ECO:0000256" key="1">
    <source>
        <dbReference type="SAM" id="Phobius"/>
    </source>
</evidence>
<dbReference type="AlphaFoldDB" id="B1GAW4"/>
<name>B1GAW4_PARG4</name>
<organism evidence="2 3">
    <name type="scientific">Paraburkholderia graminis (strain ATCC 700544 / DSM 17151 / LMG 18924 / NCIMB 13744 / C4D1M)</name>
    <dbReference type="NCBI Taxonomy" id="396598"/>
    <lineage>
        <taxon>Bacteria</taxon>
        <taxon>Pseudomonadati</taxon>
        <taxon>Pseudomonadota</taxon>
        <taxon>Betaproteobacteria</taxon>
        <taxon>Burkholderiales</taxon>
        <taxon>Burkholderiaceae</taxon>
        <taxon>Paraburkholderia</taxon>
    </lineage>
</organism>
<dbReference type="EMBL" id="ABLD01000046">
    <property type="protein sequence ID" value="EDT06728.1"/>
    <property type="molecule type" value="Genomic_DNA"/>
</dbReference>
<keyword evidence="1" id="KW-1133">Transmembrane helix</keyword>
<keyword evidence="1" id="KW-0812">Transmembrane</keyword>
<evidence type="ECO:0000313" key="2">
    <source>
        <dbReference type="EMBL" id="EDT06728.1"/>
    </source>
</evidence>
<proteinExistence type="predicted"/>
<keyword evidence="3" id="KW-1185">Reference proteome</keyword>
<sequence length="35" mass="3723">MDTDGATLWIALAVPAIGFLHLAAATRNSRLPEET</sequence>
<gene>
    <name evidence="2" type="ORF">BgramDRAFT_6501</name>
</gene>
<feature type="transmembrane region" description="Helical" evidence="1">
    <location>
        <begin position="6"/>
        <end position="25"/>
    </location>
</feature>
<keyword evidence="1" id="KW-0472">Membrane</keyword>
<protein>
    <submittedName>
        <fullName evidence="2">Uncharacterized protein</fullName>
    </submittedName>
</protein>
<reference evidence="2 3" key="1">
    <citation type="submission" date="2008-03" db="EMBL/GenBank/DDBJ databases">
        <title>Sequencing of the draft genome and assembly of Burkholderia graminis C4D1M.</title>
        <authorList>
            <consortium name="US DOE Joint Genome Institute (JGI-PGF)"/>
            <person name="Copeland A."/>
            <person name="Lucas S."/>
            <person name="Lapidus A."/>
            <person name="Glavina del Rio T."/>
            <person name="Dalin E."/>
            <person name="Tice H."/>
            <person name="Bruce D."/>
            <person name="Goodwin L."/>
            <person name="Pitluck S."/>
            <person name="Larimer F."/>
            <person name="Land M.L."/>
            <person name="Hauser L."/>
            <person name="Tiedje J."/>
            <person name="Richardson P."/>
        </authorList>
    </citation>
    <scope>NUCLEOTIDE SEQUENCE [LARGE SCALE GENOMIC DNA]</scope>
    <source>
        <strain evidence="3">ATCC 700544 / DSM 17151 / LMG 18924 / NCIMB 13744 / C4D1M</strain>
    </source>
</reference>
<accession>B1GAW4</accession>